<dbReference type="InterPro" id="IPR014710">
    <property type="entry name" value="RmlC-like_jellyroll"/>
</dbReference>
<feature type="transmembrane region" description="Helical" evidence="9">
    <location>
        <begin position="450"/>
        <end position="473"/>
    </location>
</feature>
<dbReference type="InterPro" id="IPR050866">
    <property type="entry name" value="CNG_cation_channel"/>
</dbReference>
<keyword evidence="7" id="KW-1071">Ligand-gated ion channel</keyword>
<feature type="transmembrane region" description="Helical" evidence="9">
    <location>
        <begin position="311"/>
        <end position="329"/>
    </location>
</feature>
<comment type="caution">
    <text evidence="11">The sequence shown here is derived from an EMBL/GenBank/DDBJ whole genome shotgun (WGS) entry which is preliminary data.</text>
</comment>
<reference evidence="11" key="1">
    <citation type="submission" date="2021-02" db="EMBL/GenBank/DDBJ databases">
        <authorList>
            <person name="Dougan E. K."/>
            <person name="Rhodes N."/>
            <person name="Thang M."/>
            <person name="Chan C."/>
        </authorList>
    </citation>
    <scope>NUCLEOTIDE SEQUENCE</scope>
</reference>
<feature type="domain" description="Cyclic nucleotide-binding" evidence="10">
    <location>
        <begin position="599"/>
        <end position="706"/>
    </location>
</feature>
<keyword evidence="12" id="KW-1185">Reference proteome</keyword>
<dbReference type="PANTHER" id="PTHR45638:SF11">
    <property type="entry name" value="CYCLIC NUCLEOTIDE-GATED CATION CHANNEL SUBUNIT A"/>
    <property type="match status" value="1"/>
</dbReference>
<dbReference type="PROSITE" id="PS00889">
    <property type="entry name" value="CNMP_BINDING_2"/>
    <property type="match status" value="1"/>
</dbReference>
<dbReference type="Pfam" id="PF00027">
    <property type="entry name" value="cNMP_binding"/>
    <property type="match status" value="1"/>
</dbReference>
<dbReference type="PROSITE" id="PS50042">
    <property type="entry name" value="CNMP_BINDING_3"/>
    <property type="match status" value="1"/>
</dbReference>
<evidence type="ECO:0000313" key="11">
    <source>
        <dbReference type="EMBL" id="CAE7593341.1"/>
    </source>
</evidence>
<keyword evidence="4 9" id="KW-1133">Transmembrane helix</keyword>
<dbReference type="OrthoDB" id="417078at2759"/>
<dbReference type="PANTHER" id="PTHR45638">
    <property type="entry name" value="CYCLIC NUCLEOTIDE-GATED CATION CHANNEL SUBUNIT A"/>
    <property type="match status" value="1"/>
</dbReference>
<dbReference type="GO" id="GO:0016020">
    <property type="term" value="C:membrane"/>
    <property type="evidence" value="ECO:0007669"/>
    <property type="project" value="UniProtKB-SubCell"/>
</dbReference>
<dbReference type="EMBL" id="CAJNIZ010039691">
    <property type="protein sequence ID" value="CAE7593341.1"/>
    <property type="molecule type" value="Genomic_DNA"/>
</dbReference>
<dbReference type="Gene3D" id="2.60.120.10">
    <property type="entry name" value="Jelly Rolls"/>
    <property type="match status" value="1"/>
</dbReference>
<evidence type="ECO:0000256" key="1">
    <source>
        <dbReference type="ARBA" id="ARBA00004141"/>
    </source>
</evidence>
<evidence type="ECO:0000256" key="5">
    <source>
        <dbReference type="ARBA" id="ARBA00023065"/>
    </source>
</evidence>
<evidence type="ECO:0000256" key="4">
    <source>
        <dbReference type="ARBA" id="ARBA00022989"/>
    </source>
</evidence>
<organism evidence="11 12">
    <name type="scientific">Symbiodinium pilosum</name>
    <name type="common">Dinoflagellate</name>
    <dbReference type="NCBI Taxonomy" id="2952"/>
    <lineage>
        <taxon>Eukaryota</taxon>
        <taxon>Sar</taxon>
        <taxon>Alveolata</taxon>
        <taxon>Dinophyceae</taxon>
        <taxon>Suessiales</taxon>
        <taxon>Symbiodiniaceae</taxon>
        <taxon>Symbiodinium</taxon>
    </lineage>
</organism>
<dbReference type="PROSITE" id="PS00888">
    <property type="entry name" value="CNMP_BINDING_1"/>
    <property type="match status" value="1"/>
</dbReference>
<dbReference type="InterPro" id="IPR018490">
    <property type="entry name" value="cNMP-bd_dom_sf"/>
</dbReference>
<evidence type="ECO:0000256" key="6">
    <source>
        <dbReference type="ARBA" id="ARBA00023136"/>
    </source>
</evidence>
<dbReference type="InterPro" id="IPR018488">
    <property type="entry name" value="cNMP-bd_CS"/>
</dbReference>
<feature type="transmembrane region" description="Helical" evidence="9">
    <location>
        <begin position="493"/>
        <end position="516"/>
    </location>
</feature>
<keyword evidence="3 9" id="KW-0812">Transmembrane</keyword>
<feature type="transmembrane region" description="Helical" evidence="9">
    <location>
        <begin position="410"/>
        <end position="429"/>
    </location>
</feature>
<keyword evidence="8" id="KW-0407">Ion channel</keyword>
<dbReference type="SUPFAM" id="SSF51206">
    <property type="entry name" value="cAMP-binding domain-like"/>
    <property type="match status" value="1"/>
</dbReference>
<dbReference type="InterPro" id="IPR054300">
    <property type="entry name" value="OB_DPOA2"/>
</dbReference>
<evidence type="ECO:0000259" key="10">
    <source>
        <dbReference type="PROSITE" id="PS50042"/>
    </source>
</evidence>
<keyword evidence="5" id="KW-0406">Ion transport</keyword>
<evidence type="ECO:0000256" key="9">
    <source>
        <dbReference type="SAM" id="Phobius"/>
    </source>
</evidence>
<feature type="transmembrane region" description="Helical" evidence="9">
    <location>
        <begin position="368"/>
        <end position="390"/>
    </location>
</feature>
<evidence type="ECO:0000256" key="3">
    <source>
        <dbReference type="ARBA" id="ARBA00022692"/>
    </source>
</evidence>
<evidence type="ECO:0000313" key="12">
    <source>
        <dbReference type="Proteomes" id="UP000649617"/>
    </source>
</evidence>
<sequence length="747" mass="84316">MNETVAARAVRRDERLQEWEPMLVSELQRRDPEAAVGTVGVICQNESILCGRIACEGLEGRLNERSIMLEAHSLSNAKVRLNISDCRQVAAFPGQIVGVVGRSGMTGNTFHVSDFLPGSASETDWISQLCGVPWLMRTRSVLRWAAVWTALLFSFEMLFNGNKSESEEIRLDEDTDLPEPARNVAQGRDALPKTSSGILTKFNLRFLFQWSGPGGQAAQYSVGELESKIYDNVHHNGKGELLLPLSILSRDESSQVTTSRKILHFTDWKAKLASQVCLVVVLISCIISPITFIWGGSWADPRWVPGGRTTMVLDMICDLCYLAYLILELKMSFMHPSRRVEVVDPSKILEFRLRSTTYVLRAFSATSYFWIATFNASLLLNLTKLVRIYHFVRLPDPLWLIWDNGILRELRPLLLLTWLAHWVGCLLAWGGGYREALWSSGDGSPFETTFNGAVVPGWFSLYFMAFVEALYMLTGALDNPLGDGGIRDKNFGALVMVAVFGPVGCIIVAHFIAAVVREQERKFALDIRHEENQAFVKRALENLNVPKELQRRVFSLHHFQKMSHDYEAFEQLFKNHTLSSPLEDAIRVYLYQSVLRSSFFNNKEHSYILAVVRVLEDKAFLPGDYVVRVGEVADEMYFISKGIVSVLVANGKSKEVEDAIKLPMRKKEGDHFGEVALIKGSLRTAWIKAETYVVASCLRRSSIEQIWKYFPHERESLQRQVLQTVMRDAARQATSIRQSVGGRSLAC</sequence>
<dbReference type="GO" id="GO:0044877">
    <property type="term" value="F:protein-containing complex binding"/>
    <property type="evidence" value="ECO:0007669"/>
    <property type="project" value="TreeGrafter"/>
</dbReference>
<accession>A0A812UY47</accession>
<evidence type="ECO:0000256" key="8">
    <source>
        <dbReference type="ARBA" id="ARBA00023303"/>
    </source>
</evidence>
<evidence type="ECO:0000256" key="2">
    <source>
        <dbReference type="ARBA" id="ARBA00022448"/>
    </source>
</evidence>
<protein>
    <submittedName>
        <fullName evidence="11">HCN2 protein</fullName>
    </submittedName>
</protein>
<evidence type="ECO:0000256" key="7">
    <source>
        <dbReference type="ARBA" id="ARBA00023286"/>
    </source>
</evidence>
<proteinExistence type="predicted"/>
<keyword evidence="6 9" id="KW-0472">Membrane</keyword>
<dbReference type="InterPro" id="IPR000595">
    <property type="entry name" value="cNMP-bd_dom"/>
</dbReference>
<keyword evidence="2" id="KW-0813">Transport</keyword>
<name>A0A812UY47_SYMPI</name>
<dbReference type="GO" id="GO:0005221">
    <property type="term" value="F:intracellularly cyclic nucleotide-activated monoatomic cation channel activity"/>
    <property type="evidence" value="ECO:0007669"/>
    <property type="project" value="InterPro"/>
</dbReference>
<dbReference type="CDD" id="cd00038">
    <property type="entry name" value="CAP_ED"/>
    <property type="match status" value="1"/>
</dbReference>
<dbReference type="SMART" id="SM00100">
    <property type="entry name" value="cNMP"/>
    <property type="match status" value="1"/>
</dbReference>
<dbReference type="Proteomes" id="UP000649617">
    <property type="component" value="Unassembled WGS sequence"/>
</dbReference>
<comment type="subcellular location">
    <subcellularLocation>
        <location evidence="1">Membrane</location>
        <topology evidence="1">Multi-pass membrane protein</topology>
    </subcellularLocation>
</comment>
<dbReference type="AlphaFoldDB" id="A0A812UY47"/>
<gene>
    <name evidence="11" type="primary">HCN2</name>
    <name evidence="11" type="ORF">SPIL2461_LOCUS15799</name>
</gene>
<feature type="transmembrane region" description="Helical" evidence="9">
    <location>
        <begin position="276"/>
        <end position="299"/>
    </location>
</feature>
<dbReference type="Pfam" id="PF22062">
    <property type="entry name" value="OB_DPOA2"/>
    <property type="match status" value="1"/>
</dbReference>